<proteinExistence type="predicted"/>
<dbReference type="InterPro" id="IPR025332">
    <property type="entry name" value="DUF4238"/>
</dbReference>
<evidence type="ECO:0000313" key="2">
    <source>
        <dbReference type="Proteomes" id="UP000177583"/>
    </source>
</evidence>
<comment type="caution">
    <text evidence="1">The sequence shown here is derived from an EMBL/GenBank/DDBJ whole genome shotgun (WGS) entry which is preliminary data.</text>
</comment>
<name>A0A1F6GRQ9_9PROT</name>
<gene>
    <name evidence="1" type="ORF">A2557_01905</name>
</gene>
<accession>A0A1F6GRQ9</accession>
<reference evidence="1 2" key="1">
    <citation type="journal article" date="2016" name="Nat. Commun.">
        <title>Thousands of microbial genomes shed light on interconnected biogeochemical processes in an aquifer system.</title>
        <authorList>
            <person name="Anantharaman K."/>
            <person name="Brown C.T."/>
            <person name="Hug L.A."/>
            <person name="Sharon I."/>
            <person name="Castelle C.J."/>
            <person name="Probst A.J."/>
            <person name="Thomas B.C."/>
            <person name="Singh A."/>
            <person name="Wilkins M.J."/>
            <person name="Karaoz U."/>
            <person name="Brodie E.L."/>
            <person name="Williams K.H."/>
            <person name="Hubbard S.S."/>
            <person name="Banfield J.F."/>
        </authorList>
    </citation>
    <scope>NUCLEOTIDE SEQUENCE [LARGE SCALE GENOMIC DNA]</scope>
</reference>
<organism evidence="1 2">
    <name type="scientific">Candidatus Lambdaproteobacteria bacterium RIFOXYD2_FULL_56_26</name>
    <dbReference type="NCBI Taxonomy" id="1817773"/>
    <lineage>
        <taxon>Bacteria</taxon>
        <taxon>Pseudomonadati</taxon>
        <taxon>Pseudomonadota</taxon>
        <taxon>Candidatus Lambdaproteobacteria</taxon>
    </lineage>
</organism>
<dbReference type="EMBL" id="MFNF01000041">
    <property type="protein sequence ID" value="OGH00866.1"/>
    <property type="molecule type" value="Genomic_DNA"/>
</dbReference>
<protein>
    <submittedName>
        <fullName evidence="1">Uncharacterized protein</fullName>
    </submittedName>
</protein>
<dbReference type="Pfam" id="PF14022">
    <property type="entry name" value="DUF4238"/>
    <property type="match status" value="1"/>
</dbReference>
<dbReference type="Proteomes" id="UP000177583">
    <property type="component" value="Unassembled WGS sequence"/>
</dbReference>
<sequence>MGDIFSTCLNNFEEEYHSHIESNSIQYLDFLKQEDLSFYQQEEQAMNFLLFISEQYFRTKKMRSAIEKIPSQNLKTIWPILRHIHASQMALNLYTTRDRYTLVLLKNGSHAPLLTGDQPIINTKVVPEERDKPPEKLEMYYPVSPKLAVLLTEKEKGKTYSPTVLHYEEVERYNRMIVAHALEQVYSNCKPSLEFFSKQARP</sequence>
<evidence type="ECO:0000313" key="1">
    <source>
        <dbReference type="EMBL" id="OGH00866.1"/>
    </source>
</evidence>
<dbReference type="AlphaFoldDB" id="A0A1F6GRQ9"/>